<feature type="transmembrane region" description="Helical" evidence="1">
    <location>
        <begin position="12"/>
        <end position="34"/>
    </location>
</feature>
<comment type="caution">
    <text evidence="3">The sequence shown here is derived from an EMBL/GenBank/DDBJ whole genome shotgun (WGS) entry which is preliminary data.</text>
</comment>
<keyword evidence="4" id="KW-1185">Reference proteome</keyword>
<reference evidence="3" key="1">
    <citation type="submission" date="2022-03" db="EMBL/GenBank/DDBJ databases">
        <title>Draft Genome Sequence of Firmicute Strain S0AB, a Heterotrophic Iron/Sulfur-Oxidizing Extreme Acidophile.</title>
        <authorList>
            <person name="Vergara E."/>
            <person name="Pakostova E."/>
            <person name="Johnson D.B."/>
            <person name="Holmes D.S."/>
        </authorList>
    </citation>
    <scope>NUCLEOTIDE SEQUENCE</scope>
    <source>
        <strain evidence="3">S0AB</strain>
    </source>
</reference>
<dbReference type="SUPFAM" id="SSF53955">
    <property type="entry name" value="Lysozyme-like"/>
    <property type="match status" value="1"/>
</dbReference>
<evidence type="ECO:0000313" key="4">
    <source>
        <dbReference type="Proteomes" id="UP001139263"/>
    </source>
</evidence>
<feature type="domain" description="Transglycosylase SLT" evidence="2">
    <location>
        <begin position="45"/>
        <end position="158"/>
    </location>
</feature>
<dbReference type="GO" id="GO:0016829">
    <property type="term" value="F:lyase activity"/>
    <property type="evidence" value="ECO:0007669"/>
    <property type="project" value="UniProtKB-KW"/>
</dbReference>
<protein>
    <submittedName>
        <fullName evidence="3">Soluble lytic murein transglycosylase</fullName>
        <ecNumber evidence="3">4.2.2.-</ecNumber>
    </submittedName>
</protein>
<dbReference type="EMBL" id="JALBUF010000001">
    <property type="protein sequence ID" value="MCI0182431.1"/>
    <property type="molecule type" value="Genomic_DNA"/>
</dbReference>
<dbReference type="CDD" id="cd16896">
    <property type="entry name" value="LT_Slt70-like"/>
    <property type="match status" value="1"/>
</dbReference>
<dbReference type="Pfam" id="PF01464">
    <property type="entry name" value="SLT"/>
    <property type="match status" value="1"/>
</dbReference>
<dbReference type="PANTHER" id="PTHR37423:SF5">
    <property type="entry name" value="SOLUBLE LYTIC MUREIN TRANSGLYCOSYLASE"/>
    <property type="match status" value="1"/>
</dbReference>
<proteinExistence type="predicted"/>
<evidence type="ECO:0000313" key="3">
    <source>
        <dbReference type="EMBL" id="MCI0182431.1"/>
    </source>
</evidence>
<dbReference type="Proteomes" id="UP001139263">
    <property type="component" value="Unassembled WGS sequence"/>
</dbReference>
<dbReference type="InterPro" id="IPR008258">
    <property type="entry name" value="Transglycosylase_SLT_dom_1"/>
</dbReference>
<accession>A0A9X1V6A4</accession>
<dbReference type="EC" id="4.2.2.-" evidence="3"/>
<dbReference type="RefSeq" id="WP_241712025.1">
    <property type="nucleotide sequence ID" value="NZ_JALBUF010000001.1"/>
</dbReference>
<sequence length="191" mass="22035">MKGRNIILAIRMRSLVAAILLVCVMGMTYIPSFWTLVYPIYYYPVIQHEARTVHVDPFLVASLVRVESHFREDDISHAGAIGLMQLMPDTASWIAQRIGMKRYSRADLATPSVNVRLGSWYVMYLIRTFHGNLPEAVAAYNAGPNRVRRWLRNGTWSGEEMTINDIPVRETRHFVARVLYTFETFTRFYGS</sequence>
<keyword evidence="3" id="KW-0456">Lyase</keyword>
<name>A0A9X1V6A4_9BACL</name>
<evidence type="ECO:0000259" key="2">
    <source>
        <dbReference type="Pfam" id="PF01464"/>
    </source>
</evidence>
<dbReference type="PANTHER" id="PTHR37423">
    <property type="entry name" value="SOLUBLE LYTIC MUREIN TRANSGLYCOSYLASE-RELATED"/>
    <property type="match status" value="1"/>
</dbReference>
<keyword evidence="1" id="KW-0472">Membrane</keyword>
<gene>
    <name evidence="3" type="primary">slt</name>
    <name evidence="3" type="ORF">MM817_00691</name>
</gene>
<dbReference type="AlphaFoldDB" id="A0A9X1V6A4"/>
<evidence type="ECO:0000256" key="1">
    <source>
        <dbReference type="SAM" id="Phobius"/>
    </source>
</evidence>
<dbReference type="InterPro" id="IPR023346">
    <property type="entry name" value="Lysozyme-like_dom_sf"/>
</dbReference>
<dbReference type="Gene3D" id="1.10.530.10">
    <property type="match status" value="1"/>
</dbReference>
<keyword evidence="1" id="KW-0812">Transmembrane</keyword>
<organism evidence="3 4">
    <name type="scientific">Sulfoacidibacillus ferrooxidans</name>
    <dbReference type="NCBI Taxonomy" id="2005001"/>
    <lineage>
        <taxon>Bacteria</taxon>
        <taxon>Bacillati</taxon>
        <taxon>Bacillota</taxon>
        <taxon>Bacilli</taxon>
        <taxon>Bacillales</taxon>
        <taxon>Alicyclobacillaceae</taxon>
        <taxon>Sulfoacidibacillus</taxon>
    </lineage>
</organism>
<keyword evidence="1" id="KW-1133">Transmembrane helix</keyword>